<feature type="domain" description="GYF" evidence="2">
    <location>
        <begin position="680"/>
        <end position="730"/>
    </location>
</feature>
<evidence type="ECO:0000313" key="3">
    <source>
        <dbReference type="EMBL" id="CAJ2512543.1"/>
    </source>
</evidence>
<feature type="region of interest" description="Disordered" evidence="1">
    <location>
        <begin position="269"/>
        <end position="290"/>
    </location>
</feature>
<feature type="compositionally biased region" description="Polar residues" evidence="1">
    <location>
        <begin position="829"/>
        <end position="840"/>
    </location>
</feature>
<dbReference type="PANTHER" id="PTHR14445:SF36">
    <property type="entry name" value="FI03272P-RELATED"/>
    <property type="match status" value="1"/>
</dbReference>
<proteinExistence type="predicted"/>
<sequence>MPSNLPSSFASAAAGSRDARAGARTDGRGSSSGDWSRAGRSTNGTLTFRRTSATPSSQHATDSLHSAASADPAVISAMPVGSTAVDSPAPQRYTRDELLSILSVTQNSQPSDVSTLFMPGWNPGHVNGGAARGWGKSGDSHVVPQDPDICWDAPGSNRAVGLQDMTAEERDLFASDVNSTMKPPAQNKDGNHHAGGALNGRKTSVSHGGSNFGLSSPSTASRPGTRRRETTDTNPYSAGGLTSPTSAIRPPRDDLPFWLARRNTDLKDSTFEEPEEEADIRDAPTKPLPFGGLVRNNTTPSSPGFGASSPWHSSPAPNVPGMGTFGNFALAGSAVGEKRPGNARGESRLAHLLPRDSSESMTNKANEDPGRSWRPRHRTDTDPFGDESISGSAMLGGAQDTSPPPMTHPPLYDTPVKGSAGDFGMSGLNLGSRADHENTPLSPSETNPYRSPPGDRGEHDDAGDKLHGLGGSSEQASAYGGGLPRSFAHPGFDGSDRSQTSSVGAKVYPLGNLTGWPSSGTPDRERAPFTGFGGSLFGGMGDLQSPSLGNLGGVFGPASTTGIGTSGSFGRGSKLGSLFPPAMQNQMQNQIQSHDNESLGDSIPDLRQSNPLGAIGRNPLGDHGRETESPMRPGRGVFADMFAQAEPGRTPGASESLHGGVPGASQGQAFTPTSNGPAFPSTQAADPPLRPGHQQGPFTGLEMNDWYKANFFTPDLRVKKVEDGEFEPLGQLIRRIGNSREPFLVPQIGIPHGPPSQTGPFSPNAGGVIQPPLVGAFPAFGRTLTAEEQNNLERRKQEEQYMMARQREFMSTQQSTGRGTMSGVPGLNHHSSAHSLQSQPSFGSITSPIGMPPQAPIGAIGTGGSFLESLATRQPAAHGSSGLSLDMFRDEELTRLSVPERQMLASLHGNGAVGGNPPPQPIGMRSQLPGSGELAEDAEGFRGRLQEFEQLRAQHDADMMEQQQKFASRRQNMEEHAPAMPSPRTQARESQIPEDSDESESGQHTRKAAAPVTSSREFKEYQHAQAAAAAAKLSGLPMPFPPPPSATPLPAPAPQRVRSNLPEQYATSSRSGTPDMASPGSTQPPTLAPWAKDSGPESHKGPSLKEIQQAEALKAAKAEEAAVLARRAMLEQEAAREREREKATTLAPGLPTSSTWGTASPVSSGQSSSPWTKPAPGKGPAPGLTAAAQALDRKKTLADIQREEEARKLKAKELAVQTGVPSSTGKRYADLASKPNAMPLPATAPGNNTTGGPPVGWATVGAGGKVKLPTGPASQGRSASSTSIKPAVVAAPSPRPTIKTANTSTGAGRTEAMNEFTKWLNSQLTRGITGVTDIDTFASTLIAFPLVEEIISDAIYANSKTMDGRHFAQEFIRRKKLAEKGVIEKQPANSPSTDTQTSSAGGWNEVAKKTSHKEAGDANPMLGAGFKGLVGSGVLDAMIKMKDVTKISILSRRDVKMVQDIKDPRVKVIIHNDFSKYDPAVLSQLKGASGCVWALGISQTQVGKEEYVKITKDYSLAASEAFQGLAPDSEPFNFVYVSGYGATIEPGRGAAIFARVKGETELALASMRKANPLFHASSVRPCGIDASAHEAIKPYIPTPPMWHRLLVPLMMAPIRIGYSNLHSPTQELGRFLTEMAMGKYRFDSPAKDVQMVGQFPILENSAFRRLSGL</sequence>
<dbReference type="InterPro" id="IPR051640">
    <property type="entry name" value="GRB10-interact_GYF"/>
</dbReference>
<dbReference type="Gene3D" id="3.40.50.720">
    <property type="entry name" value="NAD(P)-binding Rossmann-like Domain"/>
    <property type="match status" value="1"/>
</dbReference>
<name>A0AAI8YPP7_9PEZI</name>
<dbReference type="PANTHER" id="PTHR14445">
    <property type="entry name" value="GRB10 INTERACTING GYF PROTEIN"/>
    <property type="match status" value="1"/>
</dbReference>
<feature type="compositionally biased region" description="Basic and acidic residues" evidence="1">
    <location>
        <begin position="620"/>
        <end position="629"/>
    </location>
</feature>
<feature type="compositionally biased region" description="Polar residues" evidence="1">
    <location>
        <begin position="42"/>
        <end position="66"/>
    </location>
</feature>
<evidence type="ECO:0000256" key="1">
    <source>
        <dbReference type="SAM" id="MobiDB-lite"/>
    </source>
</evidence>
<evidence type="ECO:0000313" key="4">
    <source>
        <dbReference type="Proteomes" id="UP001295740"/>
    </source>
</evidence>
<feature type="compositionally biased region" description="Basic and acidic residues" evidence="1">
    <location>
        <begin position="1132"/>
        <end position="1143"/>
    </location>
</feature>
<dbReference type="SMART" id="SM00444">
    <property type="entry name" value="GYF"/>
    <property type="match status" value="1"/>
</dbReference>
<feature type="compositionally biased region" description="Basic and acidic residues" evidence="1">
    <location>
        <begin position="17"/>
        <end position="27"/>
    </location>
</feature>
<feature type="compositionally biased region" description="Polar residues" evidence="1">
    <location>
        <begin position="201"/>
        <end position="222"/>
    </location>
</feature>
<dbReference type="PROSITE" id="PS50829">
    <property type="entry name" value="GYF"/>
    <property type="match status" value="1"/>
</dbReference>
<dbReference type="SUPFAM" id="SSF55277">
    <property type="entry name" value="GYF domain"/>
    <property type="match status" value="1"/>
</dbReference>
<evidence type="ECO:0000259" key="2">
    <source>
        <dbReference type="PROSITE" id="PS50829"/>
    </source>
</evidence>
<feature type="region of interest" description="Disordered" evidence="1">
    <location>
        <begin position="907"/>
        <end position="937"/>
    </location>
</feature>
<dbReference type="Gene3D" id="3.30.1490.40">
    <property type="match status" value="1"/>
</dbReference>
<feature type="compositionally biased region" description="Polar residues" evidence="1">
    <location>
        <begin position="961"/>
        <end position="970"/>
    </location>
</feature>
<feature type="compositionally biased region" description="Polar residues" evidence="1">
    <location>
        <begin position="1387"/>
        <end position="1401"/>
    </location>
</feature>
<feature type="compositionally biased region" description="Polar residues" evidence="1">
    <location>
        <begin position="439"/>
        <end position="449"/>
    </location>
</feature>
<keyword evidence="4" id="KW-1185">Reference proteome</keyword>
<feature type="compositionally biased region" description="Low complexity" evidence="1">
    <location>
        <begin position="7"/>
        <end position="16"/>
    </location>
</feature>
<dbReference type="Pfam" id="PF02213">
    <property type="entry name" value="GYF"/>
    <property type="match status" value="1"/>
</dbReference>
<protein>
    <submittedName>
        <fullName evidence="3">Uu.00g055580.m01.CDS01</fullName>
    </submittedName>
</protein>
<feature type="compositionally biased region" description="Basic and acidic residues" evidence="1">
    <location>
        <begin position="453"/>
        <end position="467"/>
    </location>
</feature>
<reference evidence="3" key="1">
    <citation type="submission" date="2023-10" db="EMBL/GenBank/DDBJ databases">
        <authorList>
            <person name="Hackl T."/>
        </authorList>
    </citation>
    <scope>NUCLEOTIDE SEQUENCE</scope>
</reference>
<feature type="region of interest" description="Disordered" evidence="1">
    <location>
        <begin position="1132"/>
        <end position="1199"/>
    </location>
</feature>
<comment type="caution">
    <text evidence="3">The sequence shown here is derived from an EMBL/GenBank/DDBJ whole genome shotgun (WGS) entry which is preliminary data.</text>
</comment>
<feature type="compositionally biased region" description="Low complexity" evidence="1">
    <location>
        <begin position="28"/>
        <end position="41"/>
    </location>
</feature>
<feature type="compositionally biased region" description="Polar residues" evidence="1">
    <location>
        <begin position="232"/>
        <end position="246"/>
    </location>
</feature>
<organism evidence="3 4">
    <name type="scientific">Anthostomella pinea</name>
    <dbReference type="NCBI Taxonomy" id="933095"/>
    <lineage>
        <taxon>Eukaryota</taxon>
        <taxon>Fungi</taxon>
        <taxon>Dikarya</taxon>
        <taxon>Ascomycota</taxon>
        <taxon>Pezizomycotina</taxon>
        <taxon>Sordariomycetes</taxon>
        <taxon>Xylariomycetidae</taxon>
        <taxon>Xylariales</taxon>
        <taxon>Xylariaceae</taxon>
        <taxon>Anthostomella</taxon>
    </lineage>
</organism>
<feature type="compositionally biased region" description="Polar residues" evidence="1">
    <location>
        <begin position="810"/>
        <end position="819"/>
    </location>
</feature>
<dbReference type="InterPro" id="IPR035445">
    <property type="entry name" value="GYF-like_dom_sf"/>
</dbReference>
<feature type="region of interest" description="Disordered" evidence="1">
    <location>
        <begin position="810"/>
        <end position="840"/>
    </location>
</feature>
<feature type="region of interest" description="Disordered" evidence="1">
    <location>
        <begin position="178"/>
        <end position="252"/>
    </location>
</feature>
<feature type="compositionally biased region" description="Polar residues" evidence="1">
    <location>
        <begin position="1057"/>
        <end position="1072"/>
    </location>
</feature>
<feature type="compositionally biased region" description="Pro residues" evidence="1">
    <location>
        <begin position="1038"/>
        <end position="1053"/>
    </location>
</feature>
<feature type="region of interest" description="Disordered" evidence="1">
    <location>
        <begin position="957"/>
        <end position="1119"/>
    </location>
</feature>
<dbReference type="InterPro" id="IPR003169">
    <property type="entry name" value="GYF"/>
</dbReference>
<accession>A0AAI8YPP7</accession>
<gene>
    <name evidence="3" type="ORF">KHLLAP_LOCUS13011</name>
</gene>
<feature type="region of interest" description="Disordered" evidence="1">
    <location>
        <begin position="351"/>
        <end position="502"/>
    </location>
</feature>
<dbReference type="SUPFAM" id="SSF51735">
    <property type="entry name" value="NAD(P)-binding Rossmann-fold domains"/>
    <property type="match status" value="1"/>
</dbReference>
<feature type="compositionally biased region" description="Low complexity" evidence="1">
    <location>
        <begin position="1160"/>
        <end position="1188"/>
    </location>
</feature>
<feature type="compositionally biased region" description="Polar residues" evidence="1">
    <location>
        <begin position="1272"/>
        <end position="1284"/>
    </location>
</feature>
<dbReference type="Proteomes" id="UP001295740">
    <property type="component" value="Unassembled WGS sequence"/>
</dbReference>
<dbReference type="GO" id="GO:0005829">
    <property type="term" value="C:cytosol"/>
    <property type="evidence" value="ECO:0007669"/>
    <property type="project" value="TreeGrafter"/>
</dbReference>
<feature type="region of interest" description="Disordered" evidence="1">
    <location>
        <begin position="610"/>
        <end position="630"/>
    </location>
</feature>
<dbReference type="InterPro" id="IPR036291">
    <property type="entry name" value="NAD(P)-bd_dom_sf"/>
</dbReference>
<feature type="region of interest" description="Disordered" evidence="1">
    <location>
        <begin position="1270"/>
        <end position="1308"/>
    </location>
</feature>
<feature type="region of interest" description="Disordered" evidence="1">
    <location>
        <begin position="1382"/>
        <end position="1401"/>
    </location>
</feature>
<feature type="region of interest" description="Disordered" evidence="1">
    <location>
        <begin position="1"/>
        <end position="67"/>
    </location>
</feature>
<dbReference type="EMBL" id="CAUWAG010000019">
    <property type="protein sequence ID" value="CAJ2512543.1"/>
    <property type="molecule type" value="Genomic_DNA"/>
</dbReference>